<evidence type="ECO:0000313" key="2">
    <source>
        <dbReference type="EMBL" id="KAB4108450.1"/>
    </source>
</evidence>
<evidence type="ECO:0000256" key="1">
    <source>
        <dbReference type="SAM" id="SignalP"/>
    </source>
</evidence>
<dbReference type="Proteomes" id="UP000434462">
    <property type="component" value="Unassembled WGS sequence"/>
</dbReference>
<feature type="chain" id="PRO_5026244435" evidence="1">
    <location>
        <begin position="25"/>
        <end position="49"/>
    </location>
</feature>
<feature type="signal peptide" evidence="1">
    <location>
        <begin position="1"/>
        <end position="24"/>
    </location>
</feature>
<reference evidence="2 3" key="1">
    <citation type="journal article" date="2019" name="Nat. Med.">
        <title>A library of human gut bacterial isolates paired with longitudinal multiomics data enables mechanistic microbiome research.</title>
        <authorList>
            <person name="Poyet M."/>
            <person name="Groussin M."/>
            <person name="Gibbons S.M."/>
            <person name="Avila-Pacheco J."/>
            <person name="Jiang X."/>
            <person name="Kearney S.M."/>
            <person name="Perrotta A.R."/>
            <person name="Berdy B."/>
            <person name="Zhao S."/>
            <person name="Lieberman T.D."/>
            <person name="Swanson P.K."/>
            <person name="Smith M."/>
            <person name="Roesemann S."/>
            <person name="Alexander J.E."/>
            <person name="Rich S.A."/>
            <person name="Livny J."/>
            <person name="Vlamakis H."/>
            <person name="Clish C."/>
            <person name="Bullock K."/>
            <person name="Deik A."/>
            <person name="Scott J."/>
            <person name="Pierce K.A."/>
            <person name="Xavier R.J."/>
            <person name="Alm E.J."/>
        </authorList>
    </citation>
    <scope>NUCLEOTIDE SEQUENCE [LARGE SCALE GENOMIC DNA]</scope>
    <source>
        <strain evidence="2 3">BIOML-A38</strain>
    </source>
</reference>
<keyword evidence="1" id="KW-0732">Signal</keyword>
<protein>
    <submittedName>
        <fullName evidence="2">Glycoside hydrolase</fullName>
    </submittedName>
</protein>
<dbReference type="GO" id="GO:0016787">
    <property type="term" value="F:hydrolase activity"/>
    <property type="evidence" value="ECO:0007669"/>
    <property type="project" value="UniProtKB-KW"/>
</dbReference>
<sequence>MKKRILALMLATVVVTGINIPAYATPDNSKLNESRSKYAEIETKIANIQ</sequence>
<name>A0A6I0J951_BACUN</name>
<dbReference type="AlphaFoldDB" id="A0A6I0J951"/>
<keyword evidence="2" id="KW-0378">Hydrolase</keyword>
<organism evidence="2 3">
    <name type="scientific">Bacteroides uniformis</name>
    <dbReference type="NCBI Taxonomy" id="820"/>
    <lineage>
        <taxon>Bacteria</taxon>
        <taxon>Pseudomonadati</taxon>
        <taxon>Bacteroidota</taxon>
        <taxon>Bacteroidia</taxon>
        <taxon>Bacteroidales</taxon>
        <taxon>Bacteroidaceae</taxon>
        <taxon>Bacteroides</taxon>
    </lineage>
</organism>
<proteinExistence type="predicted"/>
<accession>A0A6I0J951</accession>
<dbReference type="EMBL" id="WCUR01000164">
    <property type="protein sequence ID" value="KAB4108450.1"/>
    <property type="molecule type" value="Genomic_DNA"/>
</dbReference>
<gene>
    <name evidence="2" type="ORF">GAQ72_20510</name>
</gene>
<comment type="caution">
    <text evidence="2">The sequence shown here is derived from an EMBL/GenBank/DDBJ whole genome shotgun (WGS) entry which is preliminary data.</text>
</comment>
<feature type="non-terminal residue" evidence="2">
    <location>
        <position position="49"/>
    </location>
</feature>
<evidence type="ECO:0000313" key="3">
    <source>
        <dbReference type="Proteomes" id="UP000434462"/>
    </source>
</evidence>